<feature type="transmembrane region" description="Helical" evidence="2">
    <location>
        <begin position="47"/>
        <end position="73"/>
    </location>
</feature>
<evidence type="ECO:0000256" key="2">
    <source>
        <dbReference type="SAM" id="Phobius"/>
    </source>
</evidence>
<dbReference type="CDD" id="cd00060">
    <property type="entry name" value="FHA"/>
    <property type="match status" value="1"/>
</dbReference>
<keyword evidence="2" id="KW-0812">Transmembrane</keyword>
<dbReference type="EMBL" id="RQZG01000014">
    <property type="protein sequence ID" value="RRD04006.1"/>
    <property type="molecule type" value="Genomic_DNA"/>
</dbReference>
<dbReference type="SUPFAM" id="SSF49879">
    <property type="entry name" value="SMAD/FHA domain"/>
    <property type="match status" value="1"/>
</dbReference>
<sequence>MPTRRQLGDRVVMILDGQRRAIAHVIQWAPAVLLIVAGLGFSLLSEGVFGIVVSAILGMLGVGGLVWSAWLMVTRSETLGASTQRFNYVRESDAAPAGAGLLGKMAVEGALEVATCGLAAISFLATYRDGQHWLDRVFHIVAVHREVLPSVATAPGVPQATPGSVTPRARWNPPPPPGSPTSGAQPFPPCPRSGVPAAQPPSAAVQQGPQTEAVSQSTPVRPFGQAASARGANPWAASPSAPVFPPLGFASSPAPEPEDDQAQQETVIIPGARPHMEATVIDTNPMVPRPDPVLVLDDGQRITVDGPLVLGRNPVAPPAHTGARPVKLIDATMRLSKTHLVVLAGLDGVRVIDIGATNGVFLESDGERSRLVVREPHRLLPNQLIHFGGRTLRLVQ</sequence>
<reference evidence="3 4" key="1">
    <citation type="submission" date="2018-11" db="EMBL/GenBank/DDBJ databases">
        <title>Genomes From Bacteria Associated with the Canine Oral Cavity: a Test Case for Automated Genome-Based Taxonomic Assignment.</title>
        <authorList>
            <person name="Coil D.A."/>
            <person name="Jospin G."/>
            <person name="Darling A.E."/>
            <person name="Wallis C."/>
            <person name="Davis I.J."/>
            <person name="Harris S."/>
            <person name="Eisen J.A."/>
            <person name="Holcombe L.J."/>
            <person name="O'Flynn C."/>
        </authorList>
    </citation>
    <scope>NUCLEOTIDE SEQUENCE [LARGE SCALE GENOMIC DNA]</scope>
    <source>
        <strain evidence="3 4">OH887_COT-365</strain>
    </source>
</reference>
<dbReference type="Proteomes" id="UP000280819">
    <property type="component" value="Unassembled WGS sequence"/>
</dbReference>
<dbReference type="Gene3D" id="2.60.200.20">
    <property type="match status" value="1"/>
</dbReference>
<dbReference type="InterPro" id="IPR008984">
    <property type="entry name" value="SMAD_FHA_dom_sf"/>
</dbReference>
<evidence type="ECO:0000313" key="3">
    <source>
        <dbReference type="EMBL" id="RRD04006.1"/>
    </source>
</evidence>
<evidence type="ECO:0008006" key="5">
    <source>
        <dbReference type="Google" id="ProtNLM"/>
    </source>
</evidence>
<dbReference type="AlphaFoldDB" id="A0A3P1T5C8"/>
<dbReference type="OrthoDB" id="3254248at2"/>
<feature type="compositionally biased region" description="Low complexity" evidence="1">
    <location>
        <begin position="193"/>
        <end position="210"/>
    </location>
</feature>
<name>A0A3P1T5C8_9ACTN</name>
<gene>
    <name evidence="3" type="ORF">EII34_11495</name>
</gene>
<organism evidence="3 4">
    <name type="scientific">Arachnia propionica</name>
    <dbReference type="NCBI Taxonomy" id="1750"/>
    <lineage>
        <taxon>Bacteria</taxon>
        <taxon>Bacillati</taxon>
        <taxon>Actinomycetota</taxon>
        <taxon>Actinomycetes</taxon>
        <taxon>Propionibacteriales</taxon>
        <taxon>Propionibacteriaceae</taxon>
        <taxon>Arachnia</taxon>
    </lineage>
</organism>
<proteinExistence type="predicted"/>
<feature type="region of interest" description="Disordered" evidence="1">
    <location>
        <begin position="153"/>
        <end position="263"/>
    </location>
</feature>
<keyword evidence="2" id="KW-0472">Membrane</keyword>
<dbReference type="RefSeq" id="WP_124845306.1">
    <property type="nucleotide sequence ID" value="NZ_JAUNKP010000004.1"/>
</dbReference>
<comment type="caution">
    <text evidence="3">The sequence shown here is derived from an EMBL/GenBank/DDBJ whole genome shotgun (WGS) entry which is preliminary data.</text>
</comment>
<evidence type="ECO:0000256" key="1">
    <source>
        <dbReference type="SAM" id="MobiDB-lite"/>
    </source>
</evidence>
<keyword evidence="2" id="KW-1133">Transmembrane helix</keyword>
<protein>
    <recommendedName>
        <fullName evidence="5">FHA domain-containing protein</fullName>
    </recommendedName>
</protein>
<feature type="transmembrane region" description="Helical" evidence="2">
    <location>
        <begin position="21"/>
        <end position="41"/>
    </location>
</feature>
<accession>A0A3P1T5C8</accession>
<evidence type="ECO:0000313" key="4">
    <source>
        <dbReference type="Proteomes" id="UP000280819"/>
    </source>
</evidence>